<protein>
    <submittedName>
        <fullName evidence="2">Uncharacterized protein</fullName>
    </submittedName>
</protein>
<evidence type="ECO:0000256" key="1">
    <source>
        <dbReference type="SAM" id="Coils"/>
    </source>
</evidence>
<evidence type="ECO:0000313" key="3">
    <source>
        <dbReference type="Proteomes" id="UP000231259"/>
    </source>
</evidence>
<feature type="coiled-coil region" evidence="1">
    <location>
        <begin position="4"/>
        <end position="70"/>
    </location>
</feature>
<dbReference type="RefSeq" id="WP_099910620.1">
    <property type="nucleotide sequence ID" value="NZ_AWWI01000060.1"/>
</dbReference>
<dbReference type="AlphaFoldDB" id="A0A2G8RGH0"/>
<keyword evidence="3" id="KW-1185">Reference proteome</keyword>
<sequence length="172" mass="18787">MTQIEELERRITAALDRIAQGVEAFDQAPVPEPAVPEADPAELAALREALSEEQLANAQLEERLRVLRQKPDSPAPDLKAQLAAQSESMTTLDLDLQHLRRANDMLVSTIQELRAALEENVGEPNLINKAMLAELEALRAARAVDAAETRAVLDTLEPLLAEASKHTAEESV</sequence>
<reference evidence="2 3" key="1">
    <citation type="submission" date="2013-09" db="EMBL/GenBank/DDBJ databases">
        <title>Genome sequencing of Phaeobacter antarcticus sp. nov. SM1211.</title>
        <authorList>
            <person name="Zhang X.-Y."/>
            <person name="Liu C."/>
            <person name="Chen X.-L."/>
            <person name="Xie B.-B."/>
            <person name="Qin Q.-L."/>
            <person name="Rong J.-C."/>
            <person name="Zhang Y.-Z."/>
        </authorList>
    </citation>
    <scope>NUCLEOTIDE SEQUENCE [LARGE SCALE GENOMIC DNA]</scope>
    <source>
        <strain evidence="2 3">SM1211</strain>
    </source>
</reference>
<keyword evidence="1" id="KW-0175">Coiled coil</keyword>
<evidence type="ECO:0000313" key="2">
    <source>
        <dbReference type="EMBL" id="PIL20685.1"/>
    </source>
</evidence>
<organism evidence="2 3">
    <name type="scientific">Puniceibacterium antarcticum</name>
    <dbReference type="NCBI Taxonomy" id="1206336"/>
    <lineage>
        <taxon>Bacteria</taxon>
        <taxon>Pseudomonadati</taxon>
        <taxon>Pseudomonadota</taxon>
        <taxon>Alphaproteobacteria</taxon>
        <taxon>Rhodobacterales</taxon>
        <taxon>Paracoccaceae</taxon>
        <taxon>Puniceibacterium</taxon>
    </lineage>
</organism>
<proteinExistence type="predicted"/>
<gene>
    <name evidence="2" type="ORF">P775_09155</name>
</gene>
<dbReference type="EMBL" id="AWWI01000060">
    <property type="protein sequence ID" value="PIL20685.1"/>
    <property type="molecule type" value="Genomic_DNA"/>
</dbReference>
<name>A0A2G8RGH0_9RHOB</name>
<dbReference type="Proteomes" id="UP000231259">
    <property type="component" value="Unassembled WGS sequence"/>
</dbReference>
<comment type="caution">
    <text evidence="2">The sequence shown here is derived from an EMBL/GenBank/DDBJ whole genome shotgun (WGS) entry which is preliminary data.</text>
</comment>
<dbReference type="OrthoDB" id="7871100at2"/>
<accession>A0A2G8RGH0</accession>